<evidence type="ECO:0000259" key="1">
    <source>
        <dbReference type="Pfam" id="PF19839"/>
    </source>
</evidence>
<dbReference type="Pfam" id="PF19839">
    <property type="entry name" value="RHH_9"/>
    <property type="match status" value="1"/>
</dbReference>
<dbReference type="EMBL" id="JAQQBZ010000030">
    <property type="protein sequence ID" value="MFM0597318.1"/>
    <property type="molecule type" value="Genomic_DNA"/>
</dbReference>
<comment type="caution">
    <text evidence="2">The sequence shown here is derived from an EMBL/GenBank/DDBJ whole genome shotgun (WGS) entry which is preliminary data.</text>
</comment>
<dbReference type="SUPFAM" id="SSF47598">
    <property type="entry name" value="Ribbon-helix-helix"/>
    <property type="match status" value="1"/>
</dbReference>
<protein>
    <recommendedName>
        <fullName evidence="1">Ribbon-helix-helix protein RHH domain-containing protein</fullName>
    </recommendedName>
</protein>
<gene>
    <name evidence="2" type="ORF">PQQ68_30230</name>
</gene>
<keyword evidence="3" id="KW-1185">Reference proteome</keyword>
<sequence length="69" mass="7907">MENNSCGLRIRVDPRLRQDFLAACKAQDRTAAQVLREFMRDFVASHGDSLQTSFFDESNTKVAVTKERK</sequence>
<dbReference type="InterPro" id="IPR045559">
    <property type="entry name" value="RHH_9"/>
</dbReference>
<organism evidence="2 3">
    <name type="scientific">Paraburkholderia dilworthii</name>
    <dbReference type="NCBI Taxonomy" id="948106"/>
    <lineage>
        <taxon>Bacteria</taxon>
        <taxon>Pseudomonadati</taxon>
        <taxon>Pseudomonadota</taxon>
        <taxon>Betaproteobacteria</taxon>
        <taxon>Burkholderiales</taxon>
        <taxon>Burkholderiaceae</taxon>
        <taxon>Paraburkholderia</taxon>
    </lineage>
</organism>
<dbReference type="Proteomes" id="UP001629367">
    <property type="component" value="Unassembled WGS sequence"/>
</dbReference>
<reference evidence="2 3" key="1">
    <citation type="journal article" date="2024" name="Chem. Sci.">
        <title>Discovery of megapolipeptins by genome mining of a Burkholderiales bacteria collection.</title>
        <authorList>
            <person name="Paulo B.S."/>
            <person name="Recchia M.J.J."/>
            <person name="Lee S."/>
            <person name="Fergusson C.H."/>
            <person name="Romanowski S.B."/>
            <person name="Hernandez A."/>
            <person name="Krull N."/>
            <person name="Liu D.Y."/>
            <person name="Cavanagh H."/>
            <person name="Bos A."/>
            <person name="Gray C.A."/>
            <person name="Murphy B.T."/>
            <person name="Linington R.G."/>
            <person name="Eustaquio A.S."/>
        </authorList>
    </citation>
    <scope>NUCLEOTIDE SEQUENCE [LARGE SCALE GENOMIC DNA]</scope>
    <source>
        <strain evidence="2 3">RL17-335-BIF-A</strain>
    </source>
</reference>
<dbReference type="InterPro" id="IPR010985">
    <property type="entry name" value="Ribbon_hlx_hlx"/>
</dbReference>
<evidence type="ECO:0000313" key="3">
    <source>
        <dbReference type="Proteomes" id="UP001629367"/>
    </source>
</evidence>
<proteinExistence type="predicted"/>
<evidence type="ECO:0000313" key="2">
    <source>
        <dbReference type="EMBL" id="MFM0597318.1"/>
    </source>
</evidence>
<accession>A0ABW9DGK7</accession>
<dbReference type="RefSeq" id="WP_408218067.1">
    <property type="nucleotide sequence ID" value="NZ_JAQQBZ010000030.1"/>
</dbReference>
<feature type="domain" description="Ribbon-helix-helix protein RHH" evidence="1">
    <location>
        <begin position="1"/>
        <end position="48"/>
    </location>
</feature>
<name>A0ABW9DGK7_9BURK</name>